<keyword evidence="9 12" id="KW-0238">DNA-binding</keyword>
<evidence type="ECO:0000259" key="13">
    <source>
        <dbReference type="PROSITE" id="PS51192"/>
    </source>
</evidence>
<evidence type="ECO:0000256" key="11">
    <source>
        <dbReference type="ARBA" id="ARBA00048988"/>
    </source>
</evidence>
<accession>A0A7C4M2M6</accession>
<dbReference type="EMBL" id="DSYQ01000004">
    <property type="protein sequence ID" value="HGT70873.1"/>
    <property type="molecule type" value="Genomic_DNA"/>
</dbReference>
<feature type="binding site" evidence="12">
    <location>
        <position position="408"/>
    </location>
    <ligand>
        <name>Zn(2+)</name>
        <dbReference type="ChEBI" id="CHEBI:29105"/>
        <label>1</label>
    </ligand>
</feature>
<dbReference type="InterPro" id="IPR001650">
    <property type="entry name" value="Helicase_C-like"/>
</dbReference>
<dbReference type="SMART" id="SM00490">
    <property type="entry name" value="HELICc"/>
    <property type="match status" value="1"/>
</dbReference>
<dbReference type="GO" id="GO:1990077">
    <property type="term" value="C:primosome complex"/>
    <property type="evidence" value="ECO:0007669"/>
    <property type="project" value="UniProtKB-UniRule"/>
</dbReference>
<dbReference type="Pfam" id="PF00270">
    <property type="entry name" value="DEAD"/>
    <property type="match status" value="1"/>
</dbReference>
<dbReference type="InterPro" id="IPR040498">
    <property type="entry name" value="PriA_CRR"/>
</dbReference>
<dbReference type="GO" id="GO:0006310">
    <property type="term" value="P:DNA recombination"/>
    <property type="evidence" value="ECO:0007669"/>
    <property type="project" value="InterPro"/>
</dbReference>
<dbReference type="Pfam" id="PF18319">
    <property type="entry name" value="Zn_ribbon_PriA"/>
    <property type="match status" value="1"/>
</dbReference>
<dbReference type="HAMAP" id="MF_00983">
    <property type="entry name" value="PriA"/>
    <property type="match status" value="1"/>
</dbReference>
<dbReference type="SMART" id="SM00487">
    <property type="entry name" value="DEXDc"/>
    <property type="match status" value="1"/>
</dbReference>
<dbReference type="InterPro" id="IPR042115">
    <property type="entry name" value="PriA_3primeBD_sf"/>
</dbReference>
<reference evidence="14" key="1">
    <citation type="journal article" date="2020" name="mSystems">
        <title>Genome- and Community-Level Interaction Insights into Carbon Utilization and Element Cycling Functions of Hydrothermarchaeota in Hydrothermal Sediment.</title>
        <authorList>
            <person name="Zhou Z."/>
            <person name="Liu Y."/>
            <person name="Xu W."/>
            <person name="Pan J."/>
            <person name="Luo Z.H."/>
            <person name="Li M."/>
        </authorList>
    </citation>
    <scope>NUCLEOTIDE SEQUENCE [LARGE SCALE GENOMIC DNA]</scope>
    <source>
        <strain evidence="14">SpSt-579</strain>
    </source>
</reference>
<evidence type="ECO:0000256" key="1">
    <source>
        <dbReference type="ARBA" id="ARBA00022515"/>
    </source>
</evidence>
<dbReference type="GO" id="GO:0006302">
    <property type="term" value="P:double-strand break repair"/>
    <property type="evidence" value="ECO:0007669"/>
    <property type="project" value="InterPro"/>
</dbReference>
<comment type="catalytic activity">
    <reaction evidence="12">
        <text>Couples ATP hydrolysis with the unwinding of duplex DNA by translocating in the 3'-5' direction.</text>
        <dbReference type="EC" id="5.6.2.4"/>
    </reaction>
</comment>
<dbReference type="NCBIfam" id="TIGR00595">
    <property type="entry name" value="priA"/>
    <property type="match status" value="1"/>
</dbReference>
<dbReference type="AlphaFoldDB" id="A0A7C4M2M6"/>
<dbReference type="InterPro" id="IPR005259">
    <property type="entry name" value="PriA"/>
</dbReference>
<feature type="binding site" evidence="12">
    <location>
        <position position="405"/>
    </location>
    <ligand>
        <name>Zn(2+)</name>
        <dbReference type="ChEBI" id="CHEBI:29105"/>
        <label>1</label>
    </ligand>
</feature>
<dbReference type="PANTHER" id="PTHR30580:SF0">
    <property type="entry name" value="PRIMOSOMAL PROTEIN N"/>
    <property type="match status" value="1"/>
</dbReference>
<dbReference type="Gene3D" id="3.40.50.300">
    <property type="entry name" value="P-loop containing nucleotide triphosphate hydrolases"/>
    <property type="match status" value="2"/>
</dbReference>
<dbReference type="Pfam" id="PF17764">
    <property type="entry name" value="PriA_3primeBD"/>
    <property type="match status" value="1"/>
</dbReference>
<dbReference type="GO" id="GO:0003677">
    <property type="term" value="F:DNA binding"/>
    <property type="evidence" value="ECO:0007669"/>
    <property type="project" value="UniProtKB-UniRule"/>
</dbReference>
<dbReference type="GO" id="GO:0006270">
    <property type="term" value="P:DNA replication initiation"/>
    <property type="evidence" value="ECO:0007669"/>
    <property type="project" value="TreeGrafter"/>
</dbReference>
<dbReference type="PROSITE" id="PS51192">
    <property type="entry name" value="HELICASE_ATP_BIND_1"/>
    <property type="match status" value="1"/>
</dbReference>
<evidence type="ECO:0000256" key="12">
    <source>
        <dbReference type="HAMAP-Rule" id="MF_00983"/>
    </source>
</evidence>
<comment type="similarity">
    <text evidence="12">Belongs to the helicase family. PriA subfamily.</text>
</comment>
<evidence type="ECO:0000256" key="8">
    <source>
        <dbReference type="ARBA" id="ARBA00022840"/>
    </source>
</evidence>
<dbReference type="FunFam" id="3.40.50.300:FF:000489">
    <property type="entry name" value="Primosome assembly protein PriA"/>
    <property type="match status" value="1"/>
</dbReference>
<evidence type="ECO:0000256" key="2">
    <source>
        <dbReference type="ARBA" id="ARBA00022705"/>
    </source>
</evidence>
<keyword evidence="7 12" id="KW-0862">Zinc</keyword>
<dbReference type="InterPro" id="IPR014001">
    <property type="entry name" value="Helicase_ATP-bd"/>
</dbReference>
<dbReference type="InterPro" id="IPR027417">
    <property type="entry name" value="P-loop_NTPase"/>
</dbReference>
<comment type="function">
    <text evidence="12">Initiates the restart of stalled replication forks, which reloads the replicative helicase on sites other than the origin of replication. Recognizes and binds to abandoned replication forks and remodels them to uncover a helicase loading site. Promotes assembly of the primosome at these replication forks.</text>
</comment>
<comment type="caution">
    <text evidence="14">The sequence shown here is derived from an EMBL/GenBank/DDBJ whole genome shotgun (WGS) entry which is preliminary data.</text>
</comment>
<dbReference type="EC" id="5.6.2.4" evidence="12"/>
<keyword evidence="1 12" id="KW-0639">Primosome</keyword>
<evidence type="ECO:0000256" key="10">
    <source>
        <dbReference type="ARBA" id="ARBA00023235"/>
    </source>
</evidence>
<feature type="domain" description="Helicase ATP-binding" evidence="13">
    <location>
        <begin position="160"/>
        <end position="343"/>
    </location>
</feature>
<keyword evidence="3 12" id="KW-0479">Metal-binding</keyword>
<evidence type="ECO:0000313" key="14">
    <source>
        <dbReference type="EMBL" id="HGT70873.1"/>
    </source>
</evidence>
<keyword evidence="5 12" id="KW-0378">Hydrolase</keyword>
<dbReference type="Pfam" id="PF00271">
    <property type="entry name" value="Helicase_C"/>
    <property type="match status" value="1"/>
</dbReference>
<dbReference type="Gene3D" id="3.40.1440.60">
    <property type="entry name" value="PriA, 3(prime) DNA-binding domain"/>
    <property type="match status" value="1"/>
</dbReference>
<proteinExistence type="inferred from homology"/>
<keyword evidence="2 12" id="KW-0235">DNA replication</keyword>
<keyword evidence="10 12" id="KW-0413">Isomerase</keyword>
<evidence type="ECO:0000256" key="4">
    <source>
        <dbReference type="ARBA" id="ARBA00022741"/>
    </source>
</evidence>
<feature type="binding site" evidence="12">
    <location>
        <position position="448"/>
    </location>
    <ligand>
        <name>Zn(2+)</name>
        <dbReference type="ChEBI" id="CHEBI:29105"/>
        <label>1</label>
    </ligand>
</feature>
<evidence type="ECO:0000256" key="6">
    <source>
        <dbReference type="ARBA" id="ARBA00022806"/>
    </source>
</evidence>
<evidence type="ECO:0000256" key="7">
    <source>
        <dbReference type="ARBA" id="ARBA00022833"/>
    </source>
</evidence>
<feature type="binding site" evidence="12">
    <location>
        <position position="445"/>
    </location>
    <ligand>
        <name>Zn(2+)</name>
        <dbReference type="ChEBI" id="CHEBI:29105"/>
        <label>1</label>
    </ligand>
</feature>
<gene>
    <name evidence="12 14" type="primary">priA</name>
    <name evidence="14" type="ORF">ENT43_01280</name>
</gene>
<evidence type="ECO:0000256" key="5">
    <source>
        <dbReference type="ARBA" id="ARBA00022801"/>
    </source>
</evidence>
<sequence length="703" mass="79905">MFCDLALNTKSSKRDDLFTYSIPVELEDTIMVGQMVIAPIGSRKINGIVVKIHDKKPDFETKNIEKIIDPIPLINEKQVELARFISEHYWCGFSQALFTFLPANLRKRKTSIFKKEKDIGYSILDIKENKNKNIKYPISNISNLVLTSQQEKAFDKISKSLESNTPSTFLLHGVTNSGKTEVYLRACAKALVTPTSKVGDSPTLEVGVGGSCIFIIPEIALTPQSVKRFEEVFGKKRIALVHSKLSIAQRLKTWIDIKTGKKDIVIGSRSAIFAPLPNLRLIIVDEEHDLISFKSDQTPRYELHVVAEKLAEINNATLVFGSATPLVTSYKRVIDGEWEYLSMQERVDKSIPPQIKVINMEEEKKSGNSEIFSEYLIKALDMVLKNKKQALLFLNHRGMASFIICNDCKKISMCENCDSALVHHYVDNKLWCHHCGRKYQIPVQCDACGGLDFRFLGRGTERIEFEIKRYFPNARVSRMDRDTMNSDEAYQNIFEKYKKGEIDILVGTQMIVHGWDIPSVDLAAVLSIDESLLMPDYLSEEKVFQLITQLAGRTGRSSARGMLVLQTINPEAWVFDVAIKNDYLSFAKRELSIREKFNYPPYGELIKLSLGGVKKEVIGKKADELVERINHLIIKSFNQKEANIEVIGPISPLIEKKYGKYWKTIVIKLKSNTRVENFLPLRDDLLNIVPKEWGVDVDPISLL</sequence>
<comment type="subunit">
    <text evidence="12">Component of the replication restart primosome.</text>
</comment>
<keyword evidence="6 12" id="KW-0347">Helicase</keyword>
<evidence type="ECO:0000256" key="9">
    <source>
        <dbReference type="ARBA" id="ARBA00023125"/>
    </source>
</evidence>
<keyword evidence="4 12" id="KW-0547">Nucleotide-binding</keyword>
<feature type="binding site" evidence="12">
    <location>
        <position position="414"/>
    </location>
    <ligand>
        <name>Zn(2+)</name>
        <dbReference type="ChEBI" id="CHEBI:29105"/>
        <label>2</label>
    </ligand>
</feature>
<comment type="catalytic activity">
    <reaction evidence="11 12">
        <text>ATP + H2O = ADP + phosphate + H(+)</text>
        <dbReference type="Rhea" id="RHEA:13065"/>
        <dbReference type="ChEBI" id="CHEBI:15377"/>
        <dbReference type="ChEBI" id="CHEBI:15378"/>
        <dbReference type="ChEBI" id="CHEBI:30616"/>
        <dbReference type="ChEBI" id="CHEBI:43474"/>
        <dbReference type="ChEBI" id="CHEBI:456216"/>
        <dbReference type="EC" id="5.6.2.4"/>
    </reaction>
</comment>
<dbReference type="GO" id="GO:0006269">
    <property type="term" value="P:DNA replication, synthesis of primer"/>
    <property type="evidence" value="ECO:0007669"/>
    <property type="project" value="UniProtKB-KW"/>
</dbReference>
<dbReference type="GO" id="GO:0016787">
    <property type="term" value="F:hydrolase activity"/>
    <property type="evidence" value="ECO:0007669"/>
    <property type="project" value="UniProtKB-KW"/>
</dbReference>
<feature type="binding site" evidence="12">
    <location>
        <position position="417"/>
    </location>
    <ligand>
        <name>Zn(2+)</name>
        <dbReference type="ChEBI" id="CHEBI:29105"/>
        <label>2</label>
    </ligand>
</feature>
<protein>
    <recommendedName>
        <fullName evidence="12">Replication restart protein PriA</fullName>
    </recommendedName>
    <alternativeName>
        <fullName evidence="12">ATP-dependent DNA helicase PriA</fullName>
        <ecNumber evidence="12">5.6.2.4</ecNumber>
    </alternativeName>
    <alternativeName>
        <fullName evidence="12">DNA 3'-5' helicase PriA</fullName>
    </alternativeName>
</protein>
<dbReference type="GO" id="GO:0043138">
    <property type="term" value="F:3'-5' DNA helicase activity"/>
    <property type="evidence" value="ECO:0007669"/>
    <property type="project" value="UniProtKB-EC"/>
</dbReference>
<feature type="binding site" evidence="12">
    <location>
        <position position="435"/>
    </location>
    <ligand>
        <name>Zn(2+)</name>
        <dbReference type="ChEBI" id="CHEBI:29105"/>
        <label>2</label>
    </ligand>
</feature>
<comment type="cofactor">
    <cofactor evidence="12">
        <name>Zn(2+)</name>
        <dbReference type="ChEBI" id="CHEBI:29105"/>
    </cofactor>
    <text evidence="12">Binds 2 zinc ions per subunit.</text>
</comment>
<evidence type="ECO:0000256" key="3">
    <source>
        <dbReference type="ARBA" id="ARBA00022723"/>
    </source>
</evidence>
<dbReference type="InterPro" id="IPR011545">
    <property type="entry name" value="DEAD/DEAH_box_helicase_dom"/>
</dbReference>
<dbReference type="InterPro" id="IPR041222">
    <property type="entry name" value="PriA_3primeBD"/>
</dbReference>
<dbReference type="GO" id="GO:0005524">
    <property type="term" value="F:ATP binding"/>
    <property type="evidence" value="ECO:0007669"/>
    <property type="project" value="UniProtKB-UniRule"/>
</dbReference>
<feature type="binding site" evidence="12">
    <location>
        <position position="432"/>
    </location>
    <ligand>
        <name>Zn(2+)</name>
        <dbReference type="ChEBI" id="CHEBI:29105"/>
        <label>2</label>
    </ligand>
</feature>
<organism evidence="14">
    <name type="scientific">candidate division CPR3 bacterium</name>
    <dbReference type="NCBI Taxonomy" id="2268181"/>
    <lineage>
        <taxon>Bacteria</taxon>
        <taxon>Bacteria division CPR3</taxon>
    </lineage>
</organism>
<keyword evidence="8 12" id="KW-0067">ATP-binding</keyword>
<name>A0A7C4M2M6_UNCC3</name>
<dbReference type="SUPFAM" id="SSF52540">
    <property type="entry name" value="P-loop containing nucleoside triphosphate hydrolases"/>
    <property type="match status" value="2"/>
</dbReference>
<dbReference type="PANTHER" id="PTHR30580">
    <property type="entry name" value="PRIMOSOMAL PROTEIN N"/>
    <property type="match status" value="1"/>
</dbReference>
<dbReference type="InterPro" id="IPR041236">
    <property type="entry name" value="PriA_C"/>
</dbReference>
<dbReference type="GO" id="GO:0008270">
    <property type="term" value="F:zinc ion binding"/>
    <property type="evidence" value="ECO:0007669"/>
    <property type="project" value="UniProtKB-UniRule"/>
</dbReference>
<dbReference type="Pfam" id="PF18074">
    <property type="entry name" value="PriA_C"/>
    <property type="match status" value="1"/>
</dbReference>